<evidence type="ECO:0000313" key="1">
    <source>
        <dbReference type="EMBL" id="CAA9364574.1"/>
    </source>
</evidence>
<organism evidence="1">
    <name type="scientific">uncultured Nocardioidaceae bacterium</name>
    <dbReference type="NCBI Taxonomy" id="253824"/>
    <lineage>
        <taxon>Bacteria</taxon>
        <taxon>Bacillati</taxon>
        <taxon>Actinomycetota</taxon>
        <taxon>Actinomycetes</taxon>
        <taxon>Propionibacteriales</taxon>
        <taxon>Nocardioidaceae</taxon>
        <taxon>environmental samples</taxon>
    </lineage>
</organism>
<dbReference type="EMBL" id="CADCUL010000005">
    <property type="protein sequence ID" value="CAA9364574.1"/>
    <property type="molecule type" value="Genomic_DNA"/>
</dbReference>
<feature type="non-terminal residue" evidence="1">
    <location>
        <position position="1"/>
    </location>
</feature>
<gene>
    <name evidence="1" type="ORF">AVDCRST_MAG21-28</name>
</gene>
<sequence>CATCSPPCCCWPSRPLAPNARAVRAAPTSAAARAATSRATG</sequence>
<reference evidence="1" key="1">
    <citation type="submission" date="2020-02" db="EMBL/GenBank/DDBJ databases">
        <authorList>
            <person name="Meier V. D."/>
        </authorList>
    </citation>
    <scope>NUCLEOTIDE SEQUENCE</scope>
    <source>
        <strain evidence="1">AVDCRST_MAG21</strain>
    </source>
</reference>
<protein>
    <submittedName>
        <fullName evidence="1">Uncharacterized protein</fullName>
    </submittedName>
</protein>
<proteinExistence type="predicted"/>
<name>A0A6J4MNQ0_9ACTN</name>
<dbReference type="AlphaFoldDB" id="A0A6J4MNQ0"/>
<accession>A0A6J4MNQ0</accession>
<feature type="non-terminal residue" evidence="1">
    <location>
        <position position="41"/>
    </location>
</feature>